<evidence type="ECO:0000313" key="3">
    <source>
        <dbReference type="WBParaSite" id="GPUH_0000019001-mRNA-1"/>
    </source>
</evidence>
<dbReference type="Proteomes" id="UP000271098">
    <property type="component" value="Unassembled WGS sequence"/>
</dbReference>
<keyword evidence="2" id="KW-1185">Reference proteome</keyword>
<name>A0A183CUQ0_9BILA</name>
<gene>
    <name evidence="1" type="ORF">GPUH_LOCUS191</name>
</gene>
<reference evidence="3" key="1">
    <citation type="submission" date="2016-06" db="UniProtKB">
        <authorList>
            <consortium name="WormBaseParasite"/>
        </authorList>
    </citation>
    <scope>IDENTIFICATION</scope>
</reference>
<accession>A0A183CUQ0</accession>
<sequence>MISLGYENRSRYALSNLIFSRFQADSELTDLGEDNSLCSICPRSLLDDEALALQFSLTVPANEDLHIPELTGEASALFENLYDTLSKQCETRSPVTLPAKMATKPLSHQSVPRKKLKCSLAEYACPETNEDAFSELTDLGEDSSLHSICPESLFDDEALTSQFSLSVSTNEDLHIPELTREAPVLLENLYDILFKQHDIRSSANQHAEATAKPLSHQSVSYKKLECSLAGYRYPEANHGLGVTVIISNRGVGYSQFTWSEASAGKNSTISNKSWEELCKKRIFALAASALSTKLLVYKLQKRVLQRLSLFADINPFFQSNRTADGCSSYSDTSGISFYGEKPGPDHHNNLEQATNELSPNASKSAEKVLTLFSTFLQILQQMYEEMNASEDLREQRCGNALDYNFRGAFLEQSDIGEDSSFRSISLESLLDVQVLESQVNLSVPTDEFVSEFARAEPALFHSVCDVIFKQHDFRPPVNLHAETTVKQNKQLSLQSMPTERMECSLAGYWCQETNVSSFQFYFQGFLGAFVVQRYSAATTIRSAYWHEDVCVCLYICTFCHSLPNGGPEKPRTLKFRGYVLNRCVTLPL</sequence>
<proteinExistence type="predicted"/>
<organism evidence="3">
    <name type="scientific">Gongylonema pulchrum</name>
    <dbReference type="NCBI Taxonomy" id="637853"/>
    <lineage>
        <taxon>Eukaryota</taxon>
        <taxon>Metazoa</taxon>
        <taxon>Ecdysozoa</taxon>
        <taxon>Nematoda</taxon>
        <taxon>Chromadorea</taxon>
        <taxon>Rhabditida</taxon>
        <taxon>Spirurina</taxon>
        <taxon>Spiruromorpha</taxon>
        <taxon>Spiruroidea</taxon>
        <taxon>Gongylonematidae</taxon>
        <taxon>Gongylonema</taxon>
    </lineage>
</organism>
<evidence type="ECO:0000313" key="2">
    <source>
        <dbReference type="Proteomes" id="UP000271098"/>
    </source>
</evidence>
<evidence type="ECO:0000313" key="1">
    <source>
        <dbReference type="EMBL" id="VDK27588.1"/>
    </source>
</evidence>
<dbReference type="WBParaSite" id="GPUH_0000019001-mRNA-1">
    <property type="protein sequence ID" value="GPUH_0000019001-mRNA-1"/>
    <property type="gene ID" value="GPUH_0000019001"/>
</dbReference>
<dbReference type="AlphaFoldDB" id="A0A183CUQ0"/>
<reference evidence="1 2" key="2">
    <citation type="submission" date="2018-11" db="EMBL/GenBank/DDBJ databases">
        <authorList>
            <consortium name="Pathogen Informatics"/>
        </authorList>
    </citation>
    <scope>NUCLEOTIDE SEQUENCE [LARGE SCALE GENOMIC DNA]</scope>
</reference>
<dbReference type="EMBL" id="UYRT01000145">
    <property type="protein sequence ID" value="VDK27588.1"/>
    <property type="molecule type" value="Genomic_DNA"/>
</dbReference>
<protein>
    <submittedName>
        <fullName evidence="1 3">Uncharacterized protein</fullName>
    </submittedName>
</protein>